<evidence type="ECO:0000313" key="3">
    <source>
        <dbReference type="Proteomes" id="UP001224775"/>
    </source>
</evidence>
<keyword evidence="3" id="KW-1185">Reference proteome</keyword>
<dbReference type="Proteomes" id="UP001224775">
    <property type="component" value="Unassembled WGS sequence"/>
</dbReference>
<comment type="caution">
    <text evidence="2">The sequence shown here is derived from an EMBL/GenBank/DDBJ whole genome shotgun (WGS) entry which is preliminary data.</text>
</comment>
<organism evidence="2 3">
    <name type="scientific">Skeletonema marinoi</name>
    <dbReference type="NCBI Taxonomy" id="267567"/>
    <lineage>
        <taxon>Eukaryota</taxon>
        <taxon>Sar</taxon>
        <taxon>Stramenopiles</taxon>
        <taxon>Ochrophyta</taxon>
        <taxon>Bacillariophyta</taxon>
        <taxon>Coscinodiscophyceae</taxon>
        <taxon>Thalassiosirophycidae</taxon>
        <taxon>Thalassiosirales</taxon>
        <taxon>Skeletonemataceae</taxon>
        <taxon>Skeletonema</taxon>
        <taxon>Skeletonema marinoi-dohrnii complex</taxon>
    </lineage>
</organism>
<feature type="compositionally biased region" description="Basic residues" evidence="1">
    <location>
        <begin position="65"/>
        <end position="77"/>
    </location>
</feature>
<feature type="compositionally biased region" description="Polar residues" evidence="1">
    <location>
        <begin position="156"/>
        <end position="166"/>
    </location>
</feature>
<feature type="region of interest" description="Disordered" evidence="1">
    <location>
        <begin position="640"/>
        <end position="719"/>
    </location>
</feature>
<name>A0AAD9D688_9STRA</name>
<sequence>MNDVSSSSAHAELATTNRYSTPQKYSPSDDNLDVNAKAKSVSMIITNRDAEESMSPAKKSTPVRTSRKSKKSSKKSTRGSDEKKHRSKMSKSKVQDAPVSEAEDTLKPLSLSEAMGASLRSNVSSDRASSPEKQSSFHKIRRFPSTGKIGRRRASNEFNTSSSSAHVMNRLSHPLRSLKSVPSKDSFRGSSQGSSPEYQDDQSESPRRSTLDSTNISDEHDSHAPQKHRKGKKLLSRLVTSPTQLDNCGSISIADDDDEHAVSMGIELALMTGDVPRLCDAKGRCLFHPHIRLQKPKLFGGWKILFKHCPDCAVEHMRATQDKLAEKKKKKRREKKSDEKKNSDPIIEMNVGDDGFTPKKNKKKKKKHRDDGEKKEEPQEPLALPAPVPAPESPREEDYQTDVSDAVTNYDPSYQDSRAIVEHKPPRSKKVNGLPWSDYNGQSGRYTGEVNEQYLPHGRGEMVYDKGLVSAGIWYNGVLDTEEPVSMDGYVPHRLPNYEIGDKGSDEDMIITPKKETAAAVAQIRVNDAAFVRRSDGSWTYAIVKDQVDDGRNRSIRFKVNTRGSTKSFPPSQWGTYIRCVNTRTEVNTNRRSGAQANRSAPGLGEYLDSNNRRPVQPVGHSSNSVAGNFTGYSGDVSVSSTHSAHSAPVLDRSRSTDNLTTAKMRIKSRSRSRGRKNVTTLPLLFSSSMSVSEEAEDDNSAEWETASGSGYRLRGIDP</sequence>
<feature type="compositionally biased region" description="Polar residues" evidence="1">
    <location>
        <begin position="119"/>
        <end position="134"/>
    </location>
</feature>
<evidence type="ECO:0000313" key="2">
    <source>
        <dbReference type="EMBL" id="KAK1734398.1"/>
    </source>
</evidence>
<protein>
    <submittedName>
        <fullName evidence="2">Uncharacterized protein</fullName>
    </submittedName>
</protein>
<feature type="region of interest" description="Disordered" evidence="1">
    <location>
        <begin position="321"/>
        <end position="402"/>
    </location>
</feature>
<feature type="region of interest" description="Disordered" evidence="1">
    <location>
        <begin position="1"/>
        <end position="238"/>
    </location>
</feature>
<feature type="compositionally biased region" description="Polar residues" evidence="1">
    <location>
        <begin position="609"/>
        <end position="621"/>
    </location>
</feature>
<feature type="compositionally biased region" description="Polar residues" evidence="1">
    <location>
        <begin position="678"/>
        <end position="692"/>
    </location>
</feature>
<feature type="compositionally biased region" description="Basic residues" evidence="1">
    <location>
        <begin position="359"/>
        <end position="368"/>
    </location>
</feature>
<gene>
    <name evidence="2" type="ORF">QTG54_014905</name>
</gene>
<feature type="compositionally biased region" description="Basic residues" evidence="1">
    <location>
        <begin position="225"/>
        <end position="235"/>
    </location>
</feature>
<accession>A0AAD9D688</accession>
<proteinExistence type="predicted"/>
<reference evidence="2" key="1">
    <citation type="submission" date="2023-06" db="EMBL/GenBank/DDBJ databases">
        <title>Survivors Of The Sea: Transcriptome response of Skeletonema marinoi to long-term dormancy.</title>
        <authorList>
            <person name="Pinder M.I.M."/>
            <person name="Kourtchenko O."/>
            <person name="Robertson E.K."/>
            <person name="Larsson T."/>
            <person name="Maumus F."/>
            <person name="Osuna-Cruz C.M."/>
            <person name="Vancaester E."/>
            <person name="Stenow R."/>
            <person name="Vandepoele K."/>
            <person name="Ploug H."/>
            <person name="Bruchert V."/>
            <person name="Godhe A."/>
            <person name="Topel M."/>
        </authorList>
    </citation>
    <scope>NUCLEOTIDE SEQUENCE</scope>
    <source>
        <strain evidence="2">R05AC</strain>
    </source>
</reference>
<feature type="compositionally biased region" description="Polar residues" evidence="1">
    <location>
        <begin position="188"/>
        <end position="197"/>
    </location>
</feature>
<feature type="compositionally biased region" description="Basic and acidic residues" evidence="1">
    <location>
        <begin position="369"/>
        <end position="378"/>
    </location>
</feature>
<feature type="region of interest" description="Disordered" evidence="1">
    <location>
        <begin position="591"/>
        <end position="621"/>
    </location>
</feature>
<evidence type="ECO:0000256" key="1">
    <source>
        <dbReference type="SAM" id="MobiDB-lite"/>
    </source>
</evidence>
<feature type="compositionally biased region" description="Polar residues" evidence="1">
    <location>
        <begin position="1"/>
        <end position="29"/>
    </location>
</feature>
<dbReference type="EMBL" id="JATAAI010000039">
    <property type="protein sequence ID" value="KAK1734398.1"/>
    <property type="molecule type" value="Genomic_DNA"/>
</dbReference>
<dbReference type="AlphaFoldDB" id="A0AAD9D688"/>
<feature type="compositionally biased region" description="Basic residues" evidence="1">
    <location>
        <begin position="665"/>
        <end position="677"/>
    </location>
</feature>